<proteinExistence type="predicted"/>
<feature type="signal peptide" evidence="2">
    <location>
        <begin position="1"/>
        <end position="28"/>
    </location>
</feature>
<keyword evidence="1 2" id="KW-0732">Signal</keyword>
<dbReference type="InterPro" id="IPR014755">
    <property type="entry name" value="Cu-Rt/internalin_Ig-like"/>
</dbReference>
<dbReference type="Gene3D" id="2.60.40.4070">
    <property type="match status" value="1"/>
</dbReference>
<dbReference type="EMBL" id="FNQC01000002">
    <property type="protein sequence ID" value="SDY70071.1"/>
    <property type="molecule type" value="Genomic_DNA"/>
</dbReference>
<accession>A0A1H3M031</accession>
<protein>
    <submittedName>
        <fullName evidence="4">Lamin Tail Domain</fullName>
    </submittedName>
</protein>
<evidence type="ECO:0000259" key="3">
    <source>
        <dbReference type="PROSITE" id="PS51841"/>
    </source>
</evidence>
<dbReference type="InterPro" id="IPR001322">
    <property type="entry name" value="Lamin_tail_dom"/>
</dbReference>
<dbReference type="Gene3D" id="2.60.40.1220">
    <property type="match status" value="2"/>
</dbReference>
<dbReference type="InterPro" id="IPR036415">
    <property type="entry name" value="Lamin_tail_dom_sf"/>
</dbReference>
<name>A0A1H3M031_9BACT</name>
<evidence type="ECO:0000313" key="5">
    <source>
        <dbReference type="Proteomes" id="UP000199663"/>
    </source>
</evidence>
<feature type="domain" description="LTD" evidence="3">
    <location>
        <begin position="825"/>
        <end position="956"/>
    </location>
</feature>
<dbReference type="RefSeq" id="WP_019596700.1">
    <property type="nucleotide sequence ID" value="NZ_FNQC01000002.1"/>
</dbReference>
<evidence type="ECO:0000313" key="4">
    <source>
        <dbReference type="EMBL" id="SDY70071.1"/>
    </source>
</evidence>
<keyword evidence="5" id="KW-1185">Reference proteome</keyword>
<dbReference type="SUPFAM" id="SSF74853">
    <property type="entry name" value="Lamin A/C globular tail domain"/>
    <property type="match status" value="2"/>
</dbReference>
<reference evidence="4 5" key="1">
    <citation type="submission" date="2016-10" db="EMBL/GenBank/DDBJ databases">
        <authorList>
            <person name="Varghese N."/>
            <person name="Submissions S."/>
        </authorList>
    </citation>
    <scope>NUCLEOTIDE SEQUENCE [LARGE SCALE GENOMIC DNA]</scope>
    <source>
        <strain evidence="4 5">DSM 17997</strain>
    </source>
</reference>
<feature type="domain" description="LTD" evidence="3">
    <location>
        <begin position="569"/>
        <end position="684"/>
    </location>
</feature>
<dbReference type="Proteomes" id="UP000199663">
    <property type="component" value="Unassembled WGS sequence"/>
</dbReference>
<evidence type="ECO:0000256" key="1">
    <source>
        <dbReference type="ARBA" id="ARBA00022729"/>
    </source>
</evidence>
<evidence type="ECO:0000256" key="2">
    <source>
        <dbReference type="SAM" id="SignalP"/>
    </source>
</evidence>
<sequence length="1115" mass="123361">MGNLGFSWCFGAFGLLALLFSTSCNAFAQVQGFENEFAIVNHPETFLPNWSANVVSASSSRVFHAKGEGKNGSNALAVQTIGSFNAEIFTEIILGTFPSPAIGFYAKTKQNGSGTRPVSVFLSFSKNQGAEFQFRTQVGENGTFQNKNSEYAFFEIPIPQLLQSEAKLVVKIEVLYGLGSGSAARFLMDDFGLASSPMPRGQIRVLEKRLLNPFSVFLKMDQEIKGLAQEQVTLQGNSLSRLAFPTDSTFVLHFNEPIVADSQQIILQNVTAKNGDLTTDLSLEIRNDTISLGEVLIVGPERIRLSFSRFFDPAVTSQTSLYQVNGRSPVDILLMENLFEVELLLDNPLPLSQLHEITVFSNKGTNGKEGQNQKREIYYDDYLEAVFAKDSKTIQLIHDLELDMDVLDLERFRIADQDFTFQRLEVPDDLRVLSLSLNREMEENLQYLFSIPPRRSRRGIWIPGSKKEIVWDKTSPTLVSAIGIGPKKLLLTFSEPIDPVFASMPQNYTLGGKQPESVILQENPSQVVLVWEQSFLDQANYVLEISQIPDRAGNFIVPSAFPFLFKDPDRLVFKSLIINEVMAAPRDENILPNVEYIELLNVSQEWISLGGLSLANSRSATVLPADTLGPGGYVLLVSRTQASQFVEFGKVLGLTNWPTLLNAGDHLRLLDRTGNIVDSLLYSTLSYGGSAIAQGGYSLEIVNPYYPCHATSNLKPSLSPNRGTPGKINSVFDDTPDRIAPRLLQARAVGDSAVVLLFSKSLAADLAAAKLSFVPNLPLKNFSLSANGLSVIVTFGEELKEGTRYSIQVGNVRDCVGNLISPEHNEMFFAIPSEAVLGDLILNEVLFNPRTGFPKFVEIYNASGKYLNLRDWKLANLDNDGLVANRTVLFHEDQLVDPFSYMVFTTDAKKLKSEYPKGDAGRFVELAALPSYPIAAGNVVFLNPDESIKEHFSYSDKMHHALLKETRGVSLERLSASVQIEKPSNWHSASASEGFATPGYKNSQVYTEEGEFGIHVQPKVFAPDALGQQNFTTISYKMEQSGNLATIRIYGIDGKLVKELAQGEIWGDSGFYTWEGTDQGGRKVRPGYYIVWVEIFDLNGNVSRIKKTVVVGSKF</sequence>
<feature type="chain" id="PRO_5045270696" evidence="2">
    <location>
        <begin position="29"/>
        <end position="1115"/>
    </location>
</feature>
<gene>
    <name evidence="4" type="ORF">SAMN05444412_102290</name>
</gene>
<dbReference type="PROSITE" id="PS51841">
    <property type="entry name" value="LTD"/>
    <property type="match status" value="2"/>
</dbReference>
<comment type="caution">
    <text evidence="4">The sequence shown here is derived from an EMBL/GenBank/DDBJ whole genome shotgun (WGS) entry which is preliminary data.</text>
</comment>
<dbReference type="Pfam" id="PF00932">
    <property type="entry name" value="LTD"/>
    <property type="match status" value="1"/>
</dbReference>
<organism evidence="4 5">
    <name type="scientific">Rhodonellum ikkaensis</name>
    <dbReference type="NCBI Taxonomy" id="336829"/>
    <lineage>
        <taxon>Bacteria</taxon>
        <taxon>Pseudomonadati</taxon>
        <taxon>Bacteroidota</taxon>
        <taxon>Cytophagia</taxon>
        <taxon>Cytophagales</taxon>
        <taxon>Cytophagaceae</taxon>
        <taxon>Rhodonellum</taxon>
    </lineage>
</organism>